<evidence type="ECO:0000313" key="2">
    <source>
        <dbReference type="Proteomes" id="UP001230504"/>
    </source>
</evidence>
<dbReference type="GeneID" id="85437427"/>
<dbReference type="RefSeq" id="XP_060420531.1">
    <property type="nucleotide sequence ID" value="XM_060553187.1"/>
</dbReference>
<protein>
    <submittedName>
        <fullName evidence="1">Uncharacterized protein</fullName>
    </submittedName>
</protein>
<sequence length="253" mass="27434">MGCVGAHRPSSTLPVVVSSYHSCPLLCLSLADLSLPLLPTSLPLGARRLTIRTFSSHFTCTPTYLLIYLPRVRLRHVSRDASLHTMALLESSQERRRPPGVPILVYLAALLSTLVEDTRTHTHTHTPLRKSLSLSLSLACTHDQQTFPSAMVCCTKRHGQAPVMGDRFEPGRAGIVATQLKQLQSLGFNRKVKSVGMSDEGSRALLVSMAGFLCPPPPQTAALYLSVPTFPSSIVHAHRPSSGRAAFPGPCRL</sequence>
<reference evidence="1" key="1">
    <citation type="submission" date="2021-06" db="EMBL/GenBank/DDBJ databases">
        <title>Comparative genomics, transcriptomics and evolutionary studies reveal genomic signatures of adaptation to plant cell wall in hemibiotrophic fungi.</title>
        <authorList>
            <consortium name="DOE Joint Genome Institute"/>
            <person name="Baroncelli R."/>
            <person name="Diaz J.F."/>
            <person name="Benocci T."/>
            <person name="Peng M."/>
            <person name="Battaglia E."/>
            <person name="Haridas S."/>
            <person name="Andreopoulos W."/>
            <person name="Labutti K."/>
            <person name="Pangilinan J."/>
            <person name="Floch G.L."/>
            <person name="Makela M.R."/>
            <person name="Henrissat B."/>
            <person name="Grigoriev I.V."/>
            <person name="Crouch J.A."/>
            <person name="De Vries R.P."/>
            <person name="Sukno S.A."/>
            <person name="Thon M.R."/>
        </authorList>
    </citation>
    <scope>NUCLEOTIDE SEQUENCE</scope>
    <source>
        <strain evidence="1">CBS 125086</strain>
    </source>
</reference>
<accession>A0AAD8VCY9</accession>
<gene>
    <name evidence="1" type="ORF">LY79DRAFT_4518</name>
</gene>
<comment type="caution">
    <text evidence="1">The sequence shown here is derived from an EMBL/GenBank/DDBJ whole genome shotgun (WGS) entry which is preliminary data.</text>
</comment>
<evidence type="ECO:0000313" key="1">
    <source>
        <dbReference type="EMBL" id="KAK1600035.1"/>
    </source>
</evidence>
<proteinExistence type="predicted"/>
<keyword evidence="2" id="KW-1185">Reference proteome</keyword>
<dbReference type="Proteomes" id="UP001230504">
    <property type="component" value="Unassembled WGS sequence"/>
</dbReference>
<dbReference type="AlphaFoldDB" id="A0AAD8VCY9"/>
<name>A0AAD8VCY9_9PEZI</name>
<dbReference type="EMBL" id="JAHLJV010000001">
    <property type="protein sequence ID" value="KAK1600035.1"/>
    <property type="molecule type" value="Genomic_DNA"/>
</dbReference>
<organism evidence="1 2">
    <name type="scientific">Colletotrichum navitas</name>
    <dbReference type="NCBI Taxonomy" id="681940"/>
    <lineage>
        <taxon>Eukaryota</taxon>
        <taxon>Fungi</taxon>
        <taxon>Dikarya</taxon>
        <taxon>Ascomycota</taxon>
        <taxon>Pezizomycotina</taxon>
        <taxon>Sordariomycetes</taxon>
        <taxon>Hypocreomycetidae</taxon>
        <taxon>Glomerellales</taxon>
        <taxon>Glomerellaceae</taxon>
        <taxon>Colletotrichum</taxon>
        <taxon>Colletotrichum graminicola species complex</taxon>
    </lineage>
</organism>